<dbReference type="PROSITE" id="PS50066">
    <property type="entry name" value="MADS_BOX_2"/>
    <property type="match status" value="1"/>
</dbReference>
<dbReference type="GO" id="GO:0005634">
    <property type="term" value="C:nucleus"/>
    <property type="evidence" value="ECO:0007669"/>
    <property type="project" value="UniProtKB-SubCell"/>
</dbReference>
<dbReference type="GO" id="GO:0047952">
    <property type="term" value="F:glycerol-3-phosphate dehydrogenase [NAD(P)+] activity"/>
    <property type="evidence" value="ECO:0007669"/>
    <property type="project" value="TreeGrafter"/>
</dbReference>
<evidence type="ECO:0000256" key="4">
    <source>
        <dbReference type="ARBA" id="ARBA00023125"/>
    </source>
</evidence>
<gene>
    <name evidence="9" type="ORF">DVH24_006575</name>
</gene>
<dbReference type="PANTHER" id="PTHR11728">
    <property type="entry name" value="GLYCEROL-3-PHOSPHATE DEHYDROGENASE"/>
    <property type="match status" value="1"/>
</dbReference>
<accession>A0A498KCQ2</accession>
<dbReference type="SMART" id="SM00432">
    <property type="entry name" value="MADS"/>
    <property type="match status" value="1"/>
</dbReference>
<dbReference type="InterPro" id="IPR033897">
    <property type="entry name" value="SRF-like_MADS-box"/>
</dbReference>
<protein>
    <recommendedName>
        <fullName evidence="8">MADS-box domain-containing protein</fullName>
    </recommendedName>
</protein>
<proteinExistence type="predicted"/>
<dbReference type="EMBL" id="RDQH01000328">
    <property type="protein sequence ID" value="RXI05318.1"/>
    <property type="molecule type" value="Genomic_DNA"/>
</dbReference>
<comment type="subcellular location">
    <subcellularLocation>
        <location evidence="1">Nucleus</location>
    </subcellularLocation>
</comment>
<dbReference type="Proteomes" id="UP000290289">
    <property type="component" value="Chromosome 2"/>
</dbReference>
<feature type="region of interest" description="Disordered" evidence="7">
    <location>
        <begin position="1040"/>
        <end position="1084"/>
    </location>
</feature>
<dbReference type="GO" id="GO:0000987">
    <property type="term" value="F:cis-regulatory region sequence-specific DNA binding"/>
    <property type="evidence" value="ECO:0007669"/>
    <property type="project" value="InterPro"/>
</dbReference>
<keyword evidence="2" id="KW-0560">Oxidoreductase</keyword>
<keyword evidence="4" id="KW-0238">DNA-binding</keyword>
<dbReference type="GO" id="GO:0051287">
    <property type="term" value="F:NAD binding"/>
    <property type="evidence" value="ECO:0007669"/>
    <property type="project" value="InterPro"/>
</dbReference>
<dbReference type="CDD" id="cd00266">
    <property type="entry name" value="MADS_SRF_like"/>
    <property type="match status" value="1"/>
</dbReference>
<dbReference type="STRING" id="3750.A0A498KCQ2"/>
<comment type="caution">
    <text evidence="9">The sequence shown here is derived from an EMBL/GenBank/DDBJ whole genome shotgun (WGS) entry which is preliminary data.</text>
</comment>
<dbReference type="GO" id="GO:0045944">
    <property type="term" value="P:positive regulation of transcription by RNA polymerase II"/>
    <property type="evidence" value="ECO:0007669"/>
    <property type="project" value="InterPro"/>
</dbReference>
<evidence type="ECO:0000256" key="7">
    <source>
        <dbReference type="SAM" id="MobiDB-lite"/>
    </source>
</evidence>
<evidence type="ECO:0000256" key="1">
    <source>
        <dbReference type="ARBA" id="ARBA00004123"/>
    </source>
</evidence>
<dbReference type="AlphaFoldDB" id="A0A498KCQ2"/>
<feature type="compositionally biased region" description="Basic and acidic residues" evidence="7">
    <location>
        <begin position="1050"/>
        <end position="1074"/>
    </location>
</feature>
<organism evidence="9 10">
    <name type="scientific">Malus domestica</name>
    <name type="common">Apple</name>
    <name type="synonym">Pyrus malus</name>
    <dbReference type="NCBI Taxonomy" id="3750"/>
    <lineage>
        <taxon>Eukaryota</taxon>
        <taxon>Viridiplantae</taxon>
        <taxon>Streptophyta</taxon>
        <taxon>Embryophyta</taxon>
        <taxon>Tracheophyta</taxon>
        <taxon>Spermatophyta</taxon>
        <taxon>Magnoliopsida</taxon>
        <taxon>eudicotyledons</taxon>
        <taxon>Gunneridae</taxon>
        <taxon>Pentapetalae</taxon>
        <taxon>rosids</taxon>
        <taxon>fabids</taxon>
        <taxon>Rosales</taxon>
        <taxon>Rosaceae</taxon>
        <taxon>Amygdaloideae</taxon>
        <taxon>Maleae</taxon>
        <taxon>Malus</taxon>
    </lineage>
</organism>
<dbReference type="Gene3D" id="1.10.1040.10">
    <property type="entry name" value="N-(1-d-carboxylethyl)-l-norvaline Dehydrogenase, domain 2"/>
    <property type="match status" value="1"/>
</dbReference>
<dbReference type="Gene3D" id="3.40.50.720">
    <property type="entry name" value="NAD(P)-binding Rossmann-like Domain"/>
    <property type="match status" value="1"/>
</dbReference>
<dbReference type="Pfam" id="PF00319">
    <property type="entry name" value="SRF-TF"/>
    <property type="match status" value="1"/>
</dbReference>
<dbReference type="SUPFAM" id="SSF51735">
    <property type="entry name" value="NAD(P)-binding Rossmann-fold domains"/>
    <property type="match status" value="1"/>
</dbReference>
<dbReference type="InterPro" id="IPR036291">
    <property type="entry name" value="NAD(P)-bd_dom_sf"/>
</dbReference>
<evidence type="ECO:0000313" key="9">
    <source>
        <dbReference type="EMBL" id="RXI05318.1"/>
    </source>
</evidence>
<dbReference type="PANTHER" id="PTHR11728:SF33">
    <property type="entry name" value="GLYCEROL-3-PHOSPHATE DEHYDROGENASE [NAD(+)]"/>
    <property type="match status" value="1"/>
</dbReference>
<dbReference type="InterPro" id="IPR036879">
    <property type="entry name" value="TF_MADSbox_sf"/>
</dbReference>
<dbReference type="InterPro" id="IPR011128">
    <property type="entry name" value="G3P_DH_NAD-dep_N"/>
</dbReference>
<evidence type="ECO:0000256" key="3">
    <source>
        <dbReference type="ARBA" id="ARBA00023015"/>
    </source>
</evidence>
<evidence type="ECO:0000256" key="6">
    <source>
        <dbReference type="ARBA" id="ARBA00023242"/>
    </source>
</evidence>
<dbReference type="InterPro" id="IPR002100">
    <property type="entry name" value="TF_MADSbox"/>
</dbReference>
<feature type="region of interest" description="Disordered" evidence="7">
    <location>
        <begin position="872"/>
        <end position="898"/>
    </location>
</feature>
<keyword evidence="10" id="KW-1185">Reference proteome</keyword>
<evidence type="ECO:0000256" key="2">
    <source>
        <dbReference type="ARBA" id="ARBA00023002"/>
    </source>
</evidence>
<dbReference type="GO" id="GO:0000981">
    <property type="term" value="F:DNA-binding transcription factor activity, RNA polymerase II-specific"/>
    <property type="evidence" value="ECO:0007669"/>
    <property type="project" value="InterPro"/>
</dbReference>
<dbReference type="FunFam" id="3.40.50.720:FF:000109">
    <property type="entry name" value="Glycerol-3-phosphate dehydrogenase [NAD(+)]"/>
    <property type="match status" value="1"/>
</dbReference>
<feature type="compositionally biased region" description="Polar residues" evidence="7">
    <location>
        <begin position="930"/>
        <end position="940"/>
    </location>
</feature>
<feature type="compositionally biased region" description="Basic and acidic residues" evidence="7">
    <location>
        <begin position="879"/>
        <end position="897"/>
    </location>
</feature>
<name>A0A498KCQ2_MALDO</name>
<dbReference type="GO" id="GO:0046168">
    <property type="term" value="P:glycerol-3-phosphate catabolic process"/>
    <property type="evidence" value="ECO:0007669"/>
    <property type="project" value="InterPro"/>
</dbReference>
<dbReference type="Pfam" id="PF01210">
    <property type="entry name" value="NAD_Gly3P_dh_N"/>
    <property type="match status" value="1"/>
</dbReference>
<evidence type="ECO:0000313" key="10">
    <source>
        <dbReference type="Proteomes" id="UP000290289"/>
    </source>
</evidence>
<dbReference type="InterPro" id="IPR013328">
    <property type="entry name" value="6PGD_dom2"/>
</dbReference>
<feature type="region of interest" description="Disordered" evidence="7">
    <location>
        <begin position="930"/>
        <end position="994"/>
    </location>
</feature>
<evidence type="ECO:0000256" key="5">
    <source>
        <dbReference type="ARBA" id="ARBA00023163"/>
    </source>
</evidence>
<keyword evidence="6" id="KW-0539">Nucleus</keyword>
<dbReference type="InterPro" id="IPR008927">
    <property type="entry name" value="6-PGluconate_DH-like_C_sf"/>
</dbReference>
<dbReference type="GO" id="GO:0046983">
    <property type="term" value="F:protein dimerization activity"/>
    <property type="evidence" value="ECO:0007669"/>
    <property type="project" value="InterPro"/>
</dbReference>
<keyword evidence="3" id="KW-0805">Transcription regulation</keyword>
<keyword evidence="5" id="KW-0804">Transcription</keyword>
<dbReference type="Gene3D" id="3.40.1810.10">
    <property type="entry name" value="Transcription factor, MADS-box"/>
    <property type="match status" value="1"/>
</dbReference>
<dbReference type="SUPFAM" id="SSF48179">
    <property type="entry name" value="6-phosphogluconate dehydrogenase C-terminal domain-like"/>
    <property type="match status" value="1"/>
</dbReference>
<dbReference type="GO" id="GO:0005829">
    <property type="term" value="C:cytosol"/>
    <property type="evidence" value="ECO:0007669"/>
    <property type="project" value="TreeGrafter"/>
</dbReference>
<evidence type="ECO:0000259" key="8">
    <source>
        <dbReference type="PROSITE" id="PS50066"/>
    </source>
</evidence>
<reference evidence="9 10" key="1">
    <citation type="submission" date="2018-10" db="EMBL/GenBank/DDBJ databases">
        <title>A high-quality apple genome assembly.</title>
        <authorList>
            <person name="Hu J."/>
        </authorList>
    </citation>
    <scope>NUCLEOTIDE SEQUENCE [LARGE SCALE GENOMIC DNA]</scope>
    <source>
        <strain evidence="10">cv. HFTH1</strain>
        <tissue evidence="9">Young leaf</tissue>
    </source>
</reference>
<feature type="domain" description="MADS-box" evidence="8">
    <location>
        <begin position="1"/>
        <end position="51"/>
    </location>
</feature>
<dbReference type="SUPFAM" id="SSF55455">
    <property type="entry name" value="SRF-like"/>
    <property type="match status" value="1"/>
</dbReference>
<dbReference type="PRINTS" id="PR00404">
    <property type="entry name" value="MADSDOMAIN"/>
</dbReference>
<sequence length="1203" mass="136108">MGRGRLNMELITNERARKATFQKRTKGILKKAGEISTLCDLDVCMIIYGPKQAGRNPELHTWPRNPSEVNRIINKYKASTTCKPAKKTFNLSDLLMDRKTKVHVDTYRARKEMYEAKYPTWDERIENFSENELELLLNALDAKLEAGKRTLLHKRNRPAEHQYICSSTQRQPCNYYKPDQNDNNVEDKNPMTSCSWNRSNMDMVEILQPFPVSSFDHHQQQQHPSDQMLRFDNSNEYVNSVLAPNNNPGPLAMWMLMESKYNYSSLQLTGGASGSNSQLPFEGRHHSNFNNPMMIQSTVENMNMNMMRQEYYSARLMQQPAVPYLQYPVLPASVSSSHQVHQVQASHQVVRDDDQYEDISQFNLVSYWDFTVAFDNLHAVITYMHPRILGSKLFWLHILICRLAAYELEEDKVKSVGRYHRVGKRKLLGDEFNWTKKKKKKMVGSTVGVTDKVYSNGLLHHSSDSVEQKLDELRRLMSKAEGDPLRIVGVGAGAWGSVFVAMLQDSYGHLRDKVLIRIWRRPGRSVDRATAEHLFEVINSREDVLRRLIRRCAYLKYVEARLGDRTLFADELLKDGFCVNMIDTPLCPMKVVTNLQEAVWDADIVVNGLPSTETCVVFEEISRYWKERVTMPVIISLSKGVEAELEPEPRIITPTQIINRATGVPNENILYLGGPNIASEIYNNEYANARICGADKWRKPLAKFLRQPHFIVWDNGDLVTHEVMGGLKNVYAIGAEEPEKLAGPLLADTYVTLLKGRNAWYGQKLAKGELNLEMGDSIKGKGMIQGVSAVKAFFELLSQPSLSILHPDEKKPVAPVELCPILKMLYRILITREFPSQAILQALRDETMNDPRDRIAIAQTHAFYRPSLLDDDVSEEEVRENKENEPQQQLPRDDPRPHTQLVVSSYQQPETSAPASAPSIQQLPDASMLLNSPVSSSNMLSGGDHSSRVAAAMAESSSRKRENAFASSVPRNKVPRGNLPHSKNVPDTVGGLLVPPQLRGRSNIVTEDLLKNAAKWLDEMRKLKIKPSNRGKERLIDLVGDDVPNTESGNTERKNVPNTEFGKKERLPIRKDAPDADSGNMERLPIGNDVLNSDFWNTDTPPKRTDISNTGIGDLAQNRAPSCSSRSQISLQPNLVCLGNLQLTQLDTARTVTAISTAYTTEAHAFNSVYNHQSPANQLYPNPSKLNVSSYKYHRNGQKETDF</sequence>